<feature type="compositionally biased region" description="Acidic residues" evidence="1">
    <location>
        <begin position="246"/>
        <end position="257"/>
    </location>
</feature>
<reference evidence="2 3" key="1">
    <citation type="journal article" date="2024" name="J Genomics">
        <title>Draft genome sequencing and assembly of Favolaschia claudopus CIRM-BRFM 2984 isolated from oak limbs.</title>
        <authorList>
            <person name="Navarro D."/>
            <person name="Drula E."/>
            <person name="Chaduli D."/>
            <person name="Cazenave R."/>
            <person name="Ahrendt S."/>
            <person name="Wang J."/>
            <person name="Lipzen A."/>
            <person name="Daum C."/>
            <person name="Barry K."/>
            <person name="Grigoriev I.V."/>
            <person name="Favel A."/>
            <person name="Rosso M.N."/>
            <person name="Martin F."/>
        </authorList>
    </citation>
    <scope>NUCLEOTIDE SEQUENCE [LARGE SCALE GENOMIC DNA]</scope>
    <source>
        <strain evidence="2 3">CIRM-BRFM 2984</strain>
    </source>
</reference>
<sequence length="1050" mass="116563">MARTTRSTADAPNTTNARTTRSRAKADPTSNILPSLPPRKKTLKKTSKITTPDAGSSTRDDTTKEPDEQQDSGPSVYVLVPARTNPATDAPANTNVPAEGDDAINLAGAENGDTDGQPKAQDAAPDRDTPVPAGDDDMNIDDDGDETTKTRPTPRSLSKKAFLARTQEQEQTLDDYTGLGYDEFDDTKGPDAYLGWPEQFGRPLDDKVHSSPPPSNPPSPHASPSPSPQGSPRTLRKRDARPPLEDGLESDLPDSDNDYAQTKAAADLKRKACLRQGFPAEPSTSDEDREDSSEEEASGKRGKKAGKKAGKKGKEAPAAREKGKDKAVAKSKGKAAAHSSAKASAAQLRRGVVPDIDDSDSDEPDGDEDSDEDGDDESEVQRKPRTTRYKSGPLPASAIEELEVLRKKVMKDVDEIAAKYEKDPSMVFRALGIVVDSGIAGRSTSVWNMWQQYWAENGPKGEKATQAGLLERLGADFPKNQINDKEAVFKRFPGLREWHENTTKTAIAQLAEKGKLKGKIRQAIKPMTTIARHTHNAFKVTVFGFVIDPLHHNSFMFGSGDAYKELRRVRQSNLVQECAEYEHLIGVIEMKERGLITGGLPAKSLARREAEGSRDAARRQFSSILAAQLYQRYQDAETDVGDLENFKMIWGPRLIDVALQLQCKIVNFPAALVDAKMIIGTQGFKLKDIKASTFDKFLPDLIKASKPQTGDDDDDLATTAMAIEPWTEEEMETPFEDQGNIAVVVNCDNRGLVFVKNSDKYHKQIKDRLDKAEKDARKAEKKQKGKSKEVLPPRSPSAARRSRSHSPDRGRDHAPALRAISPRHDAYGGSRGRSHFTEHRRRDSRSRSPRRHSPRGYRNHSRSRSPSRAYPTYSRRSASPRNYRSPSRRHDYQSSRRRSRSRGSAAEDQPQPLDFQRPARGNQASSRLDVVEDPRGKRKASTEADPEQTAKRLRKGPVEGDQELLERHEPVACRFRFKNENGETVESPHFYARGLLPIPQPTTADNVTYMLILGQWKKMPPGFTVSLVDTQAVDNYRRFVDLYALWNTNE</sequence>
<feature type="compositionally biased region" description="Polar residues" evidence="1">
    <location>
        <begin position="874"/>
        <end position="885"/>
    </location>
</feature>
<feature type="compositionally biased region" description="Acidic residues" evidence="1">
    <location>
        <begin position="355"/>
        <end position="378"/>
    </location>
</feature>
<feature type="compositionally biased region" description="Basic residues" evidence="1">
    <location>
        <begin position="842"/>
        <end position="865"/>
    </location>
</feature>
<feature type="compositionally biased region" description="Basic and acidic residues" evidence="1">
    <location>
        <begin position="767"/>
        <end position="778"/>
    </location>
</feature>
<feature type="compositionally biased region" description="Acidic residues" evidence="1">
    <location>
        <begin position="284"/>
        <end position="296"/>
    </location>
</feature>
<feature type="region of interest" description="Disordered" evidence="1">
    <location>
        <begin position="1"/>
        <end position="394"/>
    </location>
</feature>
<feature type="compositionally biased region" description="Low complexity" evidence="1">
    <location>
        <begin position="8"/>
        <end position="19"/>
    </location>
</feature>
<feature type="compositionally biased region" description="Polar residues" evidence="1">
    <location>
        <begin position="85"/>
        <end position="96"/>
    </location>
</feature>
<feature type="compositionally biased region" description="Pro residues" evidence="1">
    <location>
        <begin position="211"/>
        <end position="229"/>
    </location>
</feature>
<feature type="region of interest" description="Disordered" evidence="1">
    <location>
        <begin position="767"/>
        <end position="962"/>
    </location>
</feature>
<organism evidence="2 3">
    <name type="scientific">Favolaschia claudopus</name>
    <dbReference type="NCBI Taxonomy" id="2862362"/>
    <lineage>
        <taxon>Eukaryota</taxon>
        <taxon>Fungi</taxon>
        <taxon>Dikarya</taxon>
        <taxon>Basidiomycota</taxon>
        <taxon>Agaricomycotina</taxon>
        <taxon>Agaricomycetes</taxon>
        <taxon>Agaricomycetidae</taxon>
        <taxon>Agaricales</taxon>
        <taxon>Marasmiineae</taxon>
        <taxon>Mycenaceae</taxon>
        <taxon>Favolaschia</taxon>
    </lineage>
</organism>
<accession>A0AAV9ZW21</accession>
<name>A0AAV9ZW21_9AGAR</name>
<feature type="compositionally biased region" description="Basic and acidic residues" evidence="1">
    <location>
        <begin position="58"/>
        <end position="67"/>
    </location>
</feature>
<feature type="compositionally biased region" description="Acidic residues" evidence="1">
    <location>
        <begin position="134"/>
        <end position="145"/>
    </location>
</feature>
<proteinExistence type="predicted"/>
<dbReference type="AlphaFoldDB" id="A0AAV9ZW21"/>
<evidence type="ECO:0000313" key="2">
    <source>
        <dbReference type="EMBL" id="KAK6992622.1"/>
    </source>
</evidence>
<keyword evidence="3" id="KW-1185">Reference proteome</keyword>
<feature type="compositionally biased region" description="Basic residues" evidence="1">
    <location>
        <begin position="300"/>
        <end position="311"/>
    </location>
</feature>
<protein>
    <submittedName>
        <fullName evidence="2">Uncharacterized protein</fullName>
    </submittedName>
</protein>
<feature type="compositionally biased region" description="Low complexity" evidence="1">
    <location>
        <begin position="336"/>
        <end position="346"/>
    </location>
</feature>
<feature type="compositionally biased region" description="Basic and acidic residues" evidence="1">
    <location>
        <begin position="805"/>
        <end position="815"/>
    </location>
</feature>
<comment type="caution">
    <text evidence="2">The sequence shown here is derived from an EMBL/GenBank/DDBJ whole genome shotgun (WGS) entry which is preliminary data.</text>
</comment>
<feature type="compositionally biased region" description="Basic residues" evidence="1">
    <location>
        <begin position="38"/>
        <end position="47"/>
    </location>
</feature>
<gene>
    <name evidence="2" type="ORF">R3P38DRAFT_3225382</name>
</gene>
<evidence type="ECO:0000256" key="1">
    <source>
        <dbReference type="SAM" id="MobiDB-lite"/>
    </source>
</evidence>
<dbReference type="Proteomes" id="UP001362999">
    <property type="component" value="Unassembled WGS sequence"/>
</dbReference>
<evidence type="ECO:0000313" key="3">
    <source>
        <dbReference type="Proteomes" id="UP001362999"/>
    </source>
</evidence>
<feature type="compositionally biased region" description="Basic and acidic residues" evidence="1">
    <location>
        <begin position="312"/>
        <end position="328"/>
    </location>
</feature>
<dbReference type="EMBL" id="JAWWNJ010000108">
    <property type="protein sequence ID" value="KAK6992622.1"/>
    <property type="molecule type" value="Genomic_DNA"/>
</dbReference>